<dbReference type="GO" id="GO:0071277">
    <property type="term" value="P:cellular response to calcium ion"/>
    <property type="evidence" value="ECO:0007669"/>
    <property type="project" value="TreeGrafter"/>
</dbReference>
<dbReference type="InterPro" id="IPR045052">
    <property type="entry name" value="Copine"/>
</dbReference>
<reference evidence="2" key="3">
    <citation type="submission" date="2025-09" db="UniProtKB">
        <authorList>
            <consortium name="Ensembl"/>
        </authorList>
    </citation>
    <scope>IDENTIFICATION</scope>
</reference>
<dbReference type="Ensembl" id="ENSCSAVT00000019951.1">
    <property type="protein sequence ID" value="ENSCSAVP00000019738.1"/>
    <property type="gene ID" value="ENSCSAVG00000011574.1"/>
</dbReference>
<dbReference type="PROSITE" id="PS50004">
    <property type="entry name" value="C2"/>
    <property type="match status" value="2"/>
</dbReference>
<dbReference type="HOGENOM" id="CLU_020452_0_0_1"/>
<dbReference type="InParanoid" id="H2ZQ72"/>
<dbReference type="GO" id="GO:0005544">
    <property type="term" value="F:calcium-dependent phospholipid binding"/>
    <property type="evidence" value="ECO:0007669"/>
    <property type="project" value="InterPro"/>
</dbReference>
<dbReference type="PANTHER" id="PTHR10857">
    <property type="entry name" value="COPINE"/>
    <property type="match status" value="1"/>
</dbReference>
<name>H2ZQ72_CIOSA</name>
<evidence type="ECO:0000259" key="1">
    <source>
        <dbReference type="PROSITE" id="PS50004"/>
    </source>
</evidence>
<feature type="domain" description="C2" evidence="1">
    <location>
        <begin position="1"/>
        <end position="119"/>
    </location>
</feature>
<dbReference type="SUPFAM" id="SSF49562">
    <property type="entry name" value="C2 domain (Calcium/lipid-binding domain, CaLB)"/>
    <property type="match status" value="2"/>
</dbReference>
<dbReference type="Gene3D" id="2.60.40.150">
    <property type="entry name" value="C2 domain"/>
    <property type="match status" value="2"/>
</dbReference>
<proteinExistence type="predicted"/>
<dbReference type="FunFam" id="2.60.40.150:FF:000099">
    <property type="entry name" value="Copine 3"/>
    <property type="match status" value="1"/>
</dbReference>
<feature type="domain" description="C2" evidence="1">
    <location>
        <begin position="126"/>
        <end position="210"/>
    </location>
</feature>
<dbReference type="Proteomes" id="UP000007875">
    <property type="component" value="Unassembled WGS sequence"/>
</dbReference>
<dbReference type="InterPro" id="IPR000008">
    <property type="entry name" value="C2_dom"/>
</dbReference>
<dbReference type="GeneTree" id="ENSGT00940000154968"/>
<dbReference type="AlphaFoldDB" id="H2ZQ72"/>
<evidence type="ECO:0000313" key="3">
    <source>
        <dbReference type="Proteomes" id="UP000007875"/>
    </source>
</evidence>
<dbReference type="GO" id="GO:0005886">
    <property type="term" value="C:plasma membrane"/>
    <property type="evidence" value="ECO:0007669"/>
    <property type="project" value="TreeGrafter"/>
</dbReference>
<dbReference type="InterPro" id="IPR037768">
    <property type="entry name" value="C2B_Copine"/>
</dbReference>
<dbReference type="OMA" id="QNIGARE"/>
<sequence length="210" mass="23782">MQSAPPPTSCHSKVELRISCKDLLNKDLLSKSDPICAVMLMRDGRWYEQGRTEMILNNLNPQFAKTLVLDYYFEEVQKLKFALFDIDDAAQNLNNADFLGEIECTLGHIVSHGILTEHLKMPDKRPAGKGTITITAEELGGNNEVAILSFSATGLDKKDWFGKSDPFLEFHRIGPDGKLMMVHRTEYIKNTLNPTWKPFKISLRTLLVWG</sequence>
<evidence type="ECO:0000313" key="2">
    <source>
        <dbReference type="Ensembl" id="ENSCSAVP00000019738.1"/>
    </source>
</evidence>
<protein>
    <recommendedName>
        <fullName evidence="1">C2 domain-containing protein</fullName>
    </recommendedName>
</protein>
<dbReference type="SMART" id="SM00239">
    <property type="entry name" value="C2"/>
    <property type="match status" value="1"/>
</dbReference>
<dbReference type="PANTHER" id="PTHR10857:SF102">
    <property type="entry name" value="C2 DOMAIN-CONTAINING PROTEIN"/>
    <property type="match status" value="1"/>
</dbReference>
<reference evidence="2" key="2">
    <citation type="submission" date="2025-08" db="UniProtKB">
        <authorList>
            <consortium name="Ensembl"/>
        </authorList>
    </citation>
    <scope>IDENTIFICATION</scope>
</reference>
<dbReference type="CDD" id="cd04047">
    <property type="entry name" value="C2B_Copine"/>
    <property type="match status" value="1"/>
</dbReference>
<dbReference type="eggNOG" id="KOG1327">
    <property type="taxonomic scope" value="Eukaryota"/>
</dbReference>
<dbReference type="STRING" id="51511.ENSCSAVP00000019738"/>
<organism evidence="2 3">
    <name type="scientific">Ciona savignyi</name>
    <name type="common">Pacific transparent sea squirt</name>
    <dbReference type="NCBI Taxonomy" id="51511"/>
    <lineage>
        <taxon>Eukaryota</taxon>
        <taxon>Metazoa</taxon>
        <taxon>Chordata</taxon>
        <taxon>Tunicata</taxon>
        <taxon>Ascidiacea</taxon>
        <taxon>Phlebobranchia</taxon>
        <taxon>Cionidae</taxon>
        <taxon>Ciona</taxon>
    </lineage>
</organism>
<keyword evidence="3" id="KW-1185">Reference proteome</keyword>
<accession>H2ZQ72</accession>
<dbReference type="CDD" id="cd04048">
    <property type="entry name" value="C2A_Copine"/>
    <property type="match status" value="1"/>
</dbReference>
<dbReference type="Pfam" id="PF00168">
    <property type="entry name" value="C2"/>
    <property type="match status" value="2"/>
</dbReference>
<dbReference type="InterPro" id="IPR035892">
    <property type="entry name" value="C2_domain_sf"/>
</dbReference>
<reference evidence="3" key="1">
    <citation type="submission" date="2003-08" db="EMBL/GenBank/DDBJ databases">
        <authorList>
            <person name="Birren B."/>
            <person name="Nusbaum C."/>
            <person name="Abebe A."/>
            <person name="Abouelleil A."/>
            <person name="Adekoya E."/>
            <person name="Ait-zahra M."/>
            <person name="Allen N."/>
            <person name="Allen T."/>
            <person name="An P."/>
            <person name="Anderson M."/>
            <person name="Anderson S."/>
            <person name="Arachchi H."/>
            <person name="Armbruster J."/>
            <person name="Bachantsang P."/>
            <person name="Baldwin J."/>
            <person name="Barry A."/>
            <person name="Bayul T."/>
            <person name="Blitshsteyn B."/>
            <person name="Bloom T."/>
            <person name="Blye J."/>
            <person name="Boguslavskiy L."/>
            <person name="Borowsky M."/>
            <person name="Boukhgalter B."/>
            <person name="Brunache A."/>
            <person name="Butler J."/>
            <person name="Calixte N."/>
            <person name="Calvo S."/>
            <person name="Camarata J."/>
            <person name="Campo K."/>
            <person name="Chang J."/>
            <person name="Cheshatsang Y."/>
            <person name="Citroen M."/>
            <person name="Collymore A."/>
            <person name="Considine T."/>
            <person name="Cook A."/>
            <person name="Cooke P."/>
            <person name="Corum B."/>
            <person name="Cuomo C."/>
            <person name="David R."/>
            <person name="Dawoe T."/>
            <person name="Degray S."/>
            <person name="Dodge S."/>
            <person name="Dooley K."/>
            <person name="Dorje P."/>
            <person name="Dorjee K."/>
            <person name="Dorris L."/>
            <person name="Duffey N."/>
            <person name="Dupes A."/>
            <person name="Elkins T."/>
            <person name="Engels R."/>
            <person name="Erickson J."/>
            <person name="Farina A."/>
            <person name="Faro S."/>
            <person name="Ferreira P."/>
            <person name="Fischer H."/>
            <person name="Fitzgerald M."/>
            <person name="Foley K."/>
            <person name="Gage D."/>
            <person name="Galagan J."/>
            <person name="Gearin G."/>
            <person name="Gnerre S."/>
            <person name="Gnirke A."/>
            <person name="Goyette A."/>
            <person name="Graham J."/>
            <person name="Grandbois E."/>
            <person name="Gyaltsen K."/>
            <person name="Hafez N."/>
            <person name="Hagopian D."/>
            <person name="Hagos B."/>
            <person name="Hall J."/>
            <person name="Hatcher B."/>
            <person name="Heller A."/>
            <person name="Higgins H."/>
            <person name="Honan T."/>
            <person name="Horn A."/>
            <person name="Houde N."/>
            <person name="Hughes L."/>
            <person name="Hulme W."/>
            <person name="Husby E."/>
            <person name="Iliev I."/>
            <person name="Jaffe D."/>
            <person name="Jones C."/>
            <person name="Kamal M."/>
            <person name="Kamat A."/>
            <person name="Kamvysselis M."/>
            <person name="Karlsson E."/>
            <person name="Kells C."/>
            <person name="Kieu A."/>
            <person name="Kisner P."/>
            <person name="Kodira C."/>
            <person name="Kulbokas E."/>
            <person name="Labutti K."/>
            <person name="Lama D."/>
            <person name="Landers T."/>
            <person name="Leger J."/>
            <person name="Levine S."/>
            <person name="Lewis D."/>
            <person name="Lewis T."/>
            <person name="Lindblad-toh K."/>
            <person name="Liu X."/>
            <person name="Lokyitsang T."/>
            <person name="Lokyitsang Y."/>
            <person name="Lucien O."/>
            <person name="Lui A."/>
            <person name="Ma L.J."/>
            <person name="Mabbitt R."/>
            <person name="Macdonald J."/>
            <person name="Maclean C."/>
            <person name="Major J."/>
            <person name="Manning J."/>
            <person name="Marabella R."/>
            <person name="Maru K."/>
            <person name="Matthews C."/>
            <person name="Mauceli E."/>
            <person name="Mccarthy M."/>
            <person name="Mcdonough S."/>
            <person name="Mcghee T."/>
            <person name="Meldrim J."/>
            <person name="Meneus L."/>
            <person name="Mesirov J."/>
            <person name="Mihalev A."/>
            <person name="Mihova T."/>
            <person name="Mikkelsen T."/>
            <person name="Mlenga V."/>
            <person name="Moru K."/>
            <person name="Mozes J."/>
            <person name="Mulrain L."/>
            <person name="Munson G."/>
            <person name="Naylor J."/>
            <person name="Newes C."/>
            <person name="Nguyen C."/>
            <person name="Nguyen N."/>
            <person name="Nguyen T."/>
            <person name="Nicol R."/>
            <person name="Nielsen C."/>
            <person name="Nizzari M."/>
            <person name="Norbu C."/>
            <person name="Norbu N."/>
            <person name="O'donnell P."/>
            <person name="Okoawo O."/>
            <person name="O'leary S."/>
            <person name="Omotosho B."/>
            <person name="O'neill K."/>
            <person name="Osman S."/>
            <person name="Parker S."/>
            <person name="Perrin D."/>
            <person name="Phunkhang P."/>
            <person name="Piqani B."/>
            <person name="Purcell S."/>
            <person name="Rachupka T."/>
            <person name="Ramasamy U."/>
            <person name="Rameau R."/>
            <person name="Ray V."/>
            <person name="Raymond C."/>
            <person name="Retta R."/>
            <person name="Richardson S."/>
            <person name="Rise C."/>
            <person name="Rodriguez J."/>
            <person name="Rogers J."/>
            <person name="Rogov P."/>
            <person name="Rutman M."/>
            <person name="Schupbach R."/>
            <person name="Seaman C."/>
            <person name="Settipalli S."/>
            <person name="Sharpe T."/>
            <person name="Sheridan J."/>
            <person name="Sherpa N."/>
            <person name="Shi J."/>
            <person name="Smirnov S."/>
            <person name="Smith C."/>
            <person name="Sougnez C."/>
            <person name="Spencer B."/>
            <person name="Stalker J."/>
            <person name="Stange-thomann N."/>
            <person name="Stavropoulos S."/>
            <person name="Stetson K."/>
            <person name="Stone C."/>
            <person name="Stone S."/>
            <person name="Stubbs M."/>
            <person name="Talamas J."/>
            <person name="Tchuinga P."/>
            <person name="Tenzing P."/>
            <person name="Tesfaye S."/>
            <person name="Theodore J."/>
            <person name="Thoulutsang Y."/>
            <person name="Topham K."/>
            <person name="Towey S."/>
            <person name="Tsamla T."/>
            <person name="Tsomo N."/>
            <person name="Vallee D."/>
            <person name="Vassiliev H."/>
            <person name="Venkataraman V."/>
            <person name="Vinson J."/>
            <person name="Vo A."/>
            <person name="Wade C."/>
            <person name="Wang S."/>
            <person name="Wangchuk T."/>
            <person name="Wangdi T."/>
            <person name="Whittaker C."/>
            <person name="Wilkinson J."/>
            <person name="Wu Y."/>
            <person name="Wyman D."/>
            <person name="Yadav S."/>
            <person name="Yang S."/>
            <person name="Yang X."/>
            <person name="Yeager S."/>
            <person name="Yee E."/>
            <person name="Young G."/>
            <person name="Zainoun J."/>
            <person name="Zembeck L."/>
            <person name="Zimmer A."/>
            <person name="Zody M."/>
            <person name="Lander E."/>
        </authorList>
    </citation>
    <scope>NUCLEOTIDE SEQUENCE [LARGE SCALE GENOMIC DNA]</scope>
</reference>